<evidence type="ECO:0000313" key="2">
    <source>
        <dbReference type="Proteomes" id="UP000262882"/>
    </source>
</evidence>
<protein>
    <submittedName>
        <fullName evidence="1">Uncharacterized protein</fullName>
    </submittedName>
</protein>
<accession>A0A372GAS6</accession>
<organism evidence="1 2">
    <name type="scientific">Actinomadura spongiicola</name>
    <dbReference type="NCBI Taxonomy" id="2303421"/>
    <lineage>
        <taxon>Bacteria</taxon>
        <taxon>Bacillati</taxon>
        <taxon>Actinomycetota</taxon>
        <taxon>Actinomycetes</taxon>
        <taxon>Streptosporangiales</taxon>
        <taxon>Thermomonosporaceae</taxon>
        <taxon>Actinomadura</taxon>
    </lineage>
</organism>
<evidence type="ECO:0000313" key="1">
    <source>
        <dbReference type="EMBL" id="RFS82239.1"/>
    </source>
</evidence>
<comment type="caution">
    <text evidence="1">The sequence shown here is derived from an EMBL/GenBank/DDBJ whole genome shotgun (WGS) entry which is preliminary data.</text>
</comment>
<dbReference type="EMBL" id="QVNQ01000010">
    <property type="protein sequence ID" value="RFS82239.1"/>
    <property type="molecule type" value="Genomic_DNA"/>
</dbReference>
<proteinExistence type="predicted"/>
<reference evidence="1 2" key="1">
    <citation type="submission" date="2018-08" db="EMBL/GenBank/DDBJ databases">
        <title>Actinomadura spongicola sp. nov., isolated from marine sponge Leucetta chagosensis.</title>
        <authorList>
            <person name="Li L."/>
            <person name="Lin H.W."/>
        </authorList>
    </citation>
    <scope>NUCLEOTIDE SEQUENCE [LARGE SCALE GENOMIC DNA]</scope>
    <source>
        <strain evidence="1 2">LHW52907</strain>
    </source>
</reference>
<dbReference type="RefSeq" id="WP_117403426.1">
    <property type="nucleotide sequence ID" value="NZ_QVNQ01000010.1"/>
</dbReference>
<dbReference type="AlphaFoldDB" id="A0A372GAS6"/>
<dbReference type="Proteomes" id="UP000262882">
    <property type="component" value="Unassembled WGS sequence"/>
</dbReference>
<dbReference type="OrthoDB" id="3344388at2"/>
<name>A0A372GAS6_9ACTN</name>
<sequence>MTTVPVAWAVRGKKSDSYADYGITVGGRGLSARQLPAVFDELSSLGEPPVERTGPRALPWIVFTAARAGDRDHVGLSVQEWTDQSDAMGRPITTCTFYYLPYRDAGDLGVSYRELLAAVRDEPLPRDGSALHASLTGTDPRYLADTIADQGFARVAGAAALLLEGPVTVTRAEHLTVEQRLAFMDAVAALLPQGWRTRFSAATWHEGTDLRIGMVFGQVCRPGSFELDWQAPGAPPASSAGAAYHSWLYELVEARGWPGPRLVAALAAQRASMFHAGPGAAVEIVADLDWPGTVWRAVLDGTAQHDDLVRLFTGGRHRELDDPDKVARVFGALVDVAEPSDLPLVAKLWHECGGEDTTLLRNARRRLWRERPQPDLGAYVETADRLGFADGFVAGLLAAPRPPGELPGGEATLAALLCERRPPGPGRTAEALARNGSVLAELLLAVTPGPIAERRAWLQTVEPDAPPVLLDAFNGLWTRPPRIPDSFTELVQNGRRCVPAVLQTAAKTPQAFGDTLGAFGRWLMTDADPAHARAWTGVLALLDASTSAEKGTIDGLLTWLGGSPRHFPDCTRSPNYFDAFHAVCADPAGQRHRSRLVAALAAFVSRYEWVPAGHTTAIVKLVERFAIDREVGSALLFARSVEPTLVHVNAYATWRRRYLDARQELRKVESLLLIRNVRPDAPPDVVGELCAGALHEGHPFDWVRDEILEAGWRFTPDRFVTLLDTVTDTLTRLGRDRDEAEDSALRLGRLLMLRRPPEETAQIRRYTVRYAVHEIRYRLNMIRYLSGDPEKKGKLLLDGPIRKELDRLGTLAGRVAKSGATPWRKG</sequence>
<gene>
    <name evidence="1" type="ORF">D0T12_28820</name>
</gene>
<keyword evidence="2" id="KW-1185">Reference proteome</keyword>